<dbReference type="VEuPathDB" id="FungiDB:MYCFIDRAFT_175097"/>
<accession>M2Z1G5</accession>
<sequence length="169" mass="18453">MASLQVGKSIMGSERTSLCAAVSRQGSSCRKLGACLSSWKAGSRRFKCSRVLSKSWIELSYRTTMDLPINRDAKMKVIIAMGLKLYRVLTQLGTDQGSAGDANPSCERLAAARKEAHEKQSGLLTMGLFSIETSFGLGPLFCCLDFCTHRFMWCWLKGGGIEGIQAISK</sequence>
<reference evidence="1 2" key="1">
    <citation type="journal article" date="2012" name="PLoS Pathog.">
        <title>Diverse lifestyles and strategies of plant pathogenesis encoded in the genomes of eighteen Dothideomycetes fungi.</title>
        <authorList>
            <person name="Ohm R.A."/>
            <person name="Feau N."/>
            <person name="Henrissat B."/>
            <person name="Schoch C.L."/>
            <person name="Horwitz B.A."/>
            <person name="Barry K.W."/>
            <person name="Condon B.J."/>
            <person name="Copeland A.C."/>
            <person name="Dhillon B."/>
            <person name="Glaser F."/>
            <person name="Hesse C.N."/>
            <person name="Kosti I."/>
            <person name="LaButti K."/>
            <person name="Lindquist E.A."/>
            <person name="Lucas S."/>
            <person name="Salamov A.A."/>
            <person name="Bradshaw R.E."/>
            <person name="Ciuffetti L."/>
            <person name="Hamelin R.C."/>
            <person name="Kema G.H.J."/>
            <person name="Lawrence C."/>
            <person name="Scott J.A."/>
            <person name="Spatafora J.W."/>
            <person name="Turgeon B.G."/>
            <person name="de Wit P.J.G.M."/>
            <person name="Zhong S."/>
            <person name="Goodwin S.B."/>
            <person name="Grigoriev I.V."/>
        </authorList>
    </citation>
    <scope>NUCLEOTIDE SEQUENCE [LARGE SCALE GENOMIC DNA]</scope>
    <source>
        <strain evidence="1 2">CIRAD86</strain>
    </source>
</reference>
<protein>
    <submittedName>
        <fullName evidence="1">Uncharacterized protein</fullName>
    </submittedName>
</protein>
<keyword evidence="2" id="KW-1185">Reference proteome</keyword>
<dbReference type="RefSeq" id="XP_007926837.1">
    <property type="nucleotide sequence ID" value="XM_007928646.1"/>
</dbReference>
<dbReference type="GeneID" id="19333330"/>
<dbReference type="AlphaFoldDB" id="M2Z1G5"/>
<dbReference type="HOGENOM" id="CLU_1579219_0_0_1"/>
<dbReference type="EMBL" id="KB446558">
    <property type="protein sequence ID" value="EME83670.1"/>
    <property type="molecule type" value="Genomic_DNA"/>
</dbReference>
<gene>
    <name evidence="1" type="ORF">MYCFIDRAFT_175097</name>
</gene>
<evidence type="ECO:0000313" key="1">
    <source>
        <dbReference type="EMBL" id="EME83670.1"/>
    </source>
</evidence>
<evidence type="ECO:0000313" key="2">
    <source>
        <dbReference type="Proteomes" id="UP000016932"/>
    </source>
</evidence>
<dbReference type="Proteomes" id="UP000016932">
    <property type="component" value="Unassembled WGS sequence"/>
</dbReference>
<name>M2Z1G5_PSEFD</name>
<proteinExistence type="predicted"/>
<dbReference type="KEGG" id="pfj:MYCFIDRAFT_175097"/>
<organism evidence="1 2">
    <name type="scientific">Pseudocercospora fijiensis (strain CIRAD86)</name>
    <name type="common">Black leaf streak disease fungus</name>
    <name type="synonym">Mycosphaerella fijiensis</name>
    <dbReference type="NCBI Taxonomy" id="383855"/>
    <lineage>
        <taxon>Eukaryota</taxon>
        <taxon>Fungi</taxon>
        <taxon>Dikarya</taxon>
        <taxon>Ascomycota</taxon>
        <taxon>Pezizomycotina</taxon>
        <taxon>Dothideomycetes</taxon>
        <taxon>Dothideomycetidae</taxon>
        <taxon>Mycosphaerellales</taxon>
        <taxon>Mycosphaerellaceae</taxon>
        <taxon>Pseudocercospora</taxon>
    </lineage>
</organism>